<reference evidence="9" key="1">
    <citation type="journal article" date="2020" name="Stud. Mycol.">
        <title>101 Dothideomycetes genomes: a test case for predicting lifestyles and emergence of pathogens.</title>
        <authorList>
            <person name="Haridas S."/>
            <person name="Albert R."/>
            <person name="Binder M."/>
            <person name="Bloem J."/>
            <person name="Labutti K."/>
            <person name="Salamov A."/>
            <person name="Andreopoulos B."/>
            <person name="Baker S."/>
            <person name="Barry K."/>
            <person name="Bills G."/>
            <person name="Bluhm B."/>
            <person name="Cannon C."/>
            <person name="Castanera R."/>
            <person name="Culley D."/>
            <person name="Daum C."/>
            <person name="Ezra D."/>
            <person name="Gonzalez J."/>
            <person name="Henrissat B."/>
            <person name="Kuo A."/>
            <person name="Liang C."/>
            <person name="Lipzen A."/>
            <person name="Lutzoni F."/>
            <person name="Magnuson J."/>
            <person name="Mondo S."/>
            <person name="Nolan M."/>
            <person name="Ohm R."/>
            <person name="Pangilinan J."/>
            <person name="Park H.-J."/>
            <person name="Ramirez L."/>
            <person name="Alfaro M."/>
            <person name="Sun H."/>
            <person name="Tritt A."/>
            <person name="Yoshinaga Y."/>
            <person name="Zwiers L.-H."/>
            <person name="Turgeon B."/>
            <person name="Goodwin S."/>
            <person name="Spatafora J."/>
            <person name="Crous P."/>
            <person name="Grigoriev I."/>
        </authorList>
    </citation>
    <scope>NUCLEOTIDE SEQUENCE</scope>
    <source>
        <strain evidence="9">CBS 480.64</strain>
    </source>
</reference>
<dbReference type="InterPro" id="IPR021109">
    <property type="entry name" value="Peptidase_aspartic_dom_sf"/>
</dbReference>
<dbReference type="InterPro" id="IPR001969">
    <property type="entry name" value="Aspartic_peptidase_AS"/>
</dbReference>
<keyword evidence="10" id="KW-1185">Reference proteome</keyword>
<dbReference type="AlphaFoldDB" id="A0A6A7BQE9"/>
<feature type="region of interest" description="Disordered" evidence="7">
    <location>
        <begin position="340"/>
        <end position="364"/>
    </location>
</feature>
<evidence type="ECO:0000256" key="3">
    <source>
        <dbReference type="ARBA" id="ARBA00022750"/>
    </source>
</evidence>
<evidence type="ECO:0000256" key="2">
    <source>
        <dbReference type="ARBA" id="ARBA00022670"/>
    </source>
</evidence>
<dbReference type="PANTHER" id="PTHR47966">
    <property type="entry name" value="BETA-SITE APP-CLEAVING ENZYME, ISOFORM A-RELATED"/>
    <property type="match status" value="1"/>
</dbReference>
<gene>
    <name evidence="9" type="ORF">K470DRAFT_260793</name>
</gene>
<dbReference type="OrthoDB" id="2747330at2759"/>
<evidence type="ECO:0000256" key="7">
    <source>
        <dbReference type="SAM" id="MobiDB-lite"/>
    </source>
</evidence>
<dbReference type="PROSITE" id="PS00141">
    <property type="entry name" value="ASP_PROTEASE"/>
    <property type="match status" value="1"/>
</dbReference>
<dbReference type="GO" id="GO:0006508">
    <property type="term" value="P:proteolysis"/>
    <property type="evidence" value="ECO:0007669"/>
    <property type="project" value="UniProtKB-KW"/>
</dbReference>
<dbReference type="GO" id="GO:0004190">
    <property type="term" value="F:aspartic-type endopeptidase activity"/>
    <property type="evidence" value="ECO:0007669"/>
    <property type="project" value="UniProtKB-KW"/>
</dbReference>
<dbReference type="InterPro" id="IPR034163">
    <property type="entry name" value="Aspergillopepsin-like_cat_dom"/>
</dbReference>
<accession>A0A6A7BQE9</accession>
<feature type="active site" evidence="5">
    <location>
        <position position="40"/>
    </location>
</feature>
<evidence type="ECO:0000313" key="9">
    <source>
        <dbReference type="EMBL" id="KAF2857454.1"/>
    </source>
</evidence>
<dbReference type="PRINTS" id="PR00792">
    <property type="entry name" value="PEPSIN"/>
</dbReference>
<dbReference type="Proteomes" id="UP000799421">
    <property type="component" value="Unassembled WGS sequence"/>
</dbReference>
<keyword evidence="2 6" id="KW-0645">Protease</keyword>
<dbReference type="EMBL" id="MU006042">
    <property type="protein sequence ID" value="KAF2857454.1"/>
    <property type="molecule type" value="Genomic_DNA"/>
</dbReference>
<feature type="domain" description="Peptidase A1" evidence="8">
    <location>
        <begin position="22"/>
        <end position="339"/>
    </location>
</feature>
<evidence type="ECO:0000256" key="6">
    <source>
        <dbReference type="RuleBase" id="RU000454"/>
    </source>
</evidence>
<keyword evidence="3 6" id="KW-0064">Aspartyl protease</keyword>
<evidence type="ECO:0000313" key="10">
    <source>
        <dbReference type="Proteomes" id="UP000799421"/>
    </source>
</evidence>
<dbReference type="InterPro" id="IPR001461">
    <property type="entry name" value="Aspartic_peptidase_A1"/>
</dbReference>
<evidence type="ECO:0000256" key="5">
    <source>
        <dbReference type="PIRSR" id="PIRSR601461-1"/>
    </source>
</evidence>
<dbReference type="PANTHER" id="PTHR47966:SF1">
    <property type="entry name" value="ASPARTYL PROTEINASE"/>
    <property type="match status" value="1"/>
</dbReference>
<comment type="similarity">
    <text evidence="1 6">Belongs to the peptidase A1 family.</text>
</comment>
<dbReference type="SUPFAM" id="SSF50630">
    <property type="entry name" value="Acid proteases"/>
    <property type="match status" value="1"/>
</dbReference>
<feature type="active site" evidence="5">
    <location>
        <position position="233"/>
    </location>
</feature>
<dbReference type="PROSITE" id="PS51767">
    <property type="entry name" value="PEPTIDASE_A1"/>
    <property type="match status" value="1"/>
</dbReference>
<dbReference type="Pfam" id="PF00026">
    <property type="entry name" value="Asp"/>
    <property type="match status" value="1"/>
</dbReference>
<name>A0A6A7BQE9_9PEZI</name>
<proteinExistence type="inferred from homology"/>
<evidence type="ECO:0000259" key="8">
    <source>
        <dbReference type="PROSITE" id="PS51767"/>
    </source>
</evidence>
<evidence type="ECO:0000256" key="4">
    <source>
        <dbReference type="ARBA" id="ARBA00022801"/>
    </source>
</evidence>
<dbReference type="Gene3D" id="2.40.70.10">
    <property type="entry name" value="Acid Proteases"/>
    <property type="match status" value="2"/>
</dbReference>
<keyword evidence="4 6" id="KW-0378">Hydrolase</keyword>
<evidence type="ECO:0000256" key="1">
    <source>
        <dbReference type="ARBA" id="ARBA00007447"/>
    </source>
</evidence>
<sequence>MKDANGKVGDIPAEDVENQAEYLAVVSIGTPAQKLSLDFDTGSSDLWVFSTKLPSSTLSSTSSKHTIFDPSKSSTWADMKGSTWEISYGDGSTASGVVGTDKLDMGGLVIPKQAIELANKLSDSFAQGPGDGLLGLAWPSINTVKPEPVATPVENMISTPTIPKDQELFTACLRDTSDESFYTFGYIDETALGGQQPTYVDVNNSNGFWEFTTGDVTVGDKTLKNTNPTAIADTGTTLCLMNDATCKEIYAQIEGAQESSTQQGWVFPTSATIPQIGLQLGNKTFYITEQAMKFQDLGDGTYYGGIQSVGDLGMDIWGDVWLRGVYAIFDQGNMRFGVTQGTSSGSSIDQSGSTTAKHKKKPSL</sequence>
<feature type="compositionally biased region" description="Low complexity" evidence="7">
    <location>
        <begin position="340"/>
        <end position="355"/>
    </location>
</feature>
<dbReference type="InterPro" id="IPR033121">
    <property type="entry name" value="PEPTIDASE_A1"/>
</dbReference>
<protein>
    <submittedName>
        <fullName evidence="9">Acid protease</fullName>
    </submittedName>
</protein>
<organism evidence="9 10">
    <name type="scientific">Piedraia hortae CBS 480.64</name>
    <dbReference type="NCBI Taxonomy" id="1314780"/>
    <lineage>
        <taxon>Eukaryota</taxon>
        <taxon>Fungi</taxon>
        <taxon>Dikarya</taxon>
        <taxon>Ascomycota</taxon>
        <taxon>Pezizomycotina</taxon>
        <taxon>Dothideomycetes</taxon>
        <taxon>Dothideomycetidae</taxon>
        <taxon>Capnodiales</taxon>
        <taxon>Piedraiaceae</taxon>
        <taxon>Piedraia</taxon>
    </lineage>
</organism>
<dbReference type="CDD" id="cd06097">
    <property type="entry name" value="Aspergillopepsin_like"/>
    <property type="match status" value="1"/>
</dbReference>